<comment type="caution">
    <text evidence="2">The sequence shown here is derived from an EMBL/GenBank/DDBJ whole genome shotgun (WGS) entry which is preliminary data.</text>
</comment>
<protein>
    <submittedName>
        <fullName evidence="2">Glutaminase-asparaginase</fullName>
    </submittedName>
</protein>
<dbReference type="InterPro" id="IPR025322">
    <property type="entry name" value="PADRE_dom"/>
</dbReference>
<proteinExistence type="predicted"/>
<dbReference type="Proteomes" id="UP001237642">
    <property type="component" value="Unassembled WGS sequence"/>
</dbReference>
<keyword evidence="3" id="KW-1185">Reference proteome</keyword>
<dbReference type="PANTHER" id="PTHR33148">
    <property type="entry name" value="PLASTID MOVEMENT IMPAIRED PROTEIN-RELATED"/>
    <property type="match status" value="1"/>
</dbReference>
<name>A0AAD8N452_9APIA</name>
<evidence type="ECO:0000313" key="2">
    <source>
        <dbReference type="EMBL" id="KAK1394188.1"/>
    </source>
</evidence>
<reference evidence="2" key="1">
    <citation type="submission" date="2023-02" db="EMBL/GenBank/DDBJ databases">
        <title>Genome of toxic invasive species Heracleum sosnowskyi carries increased number of genes despite the absence of recent whole-genome duplications.</title>
        <authorList>
            <person name="Schelkunov M."/>
            <person name="Shtratnikova V."/>
            <person name="Makarenko M."/>
            <person name="Klepikova A."/>
            <person name="Omelchenko D."/>
            <person name="Novikova G."/>
            <person name="Obukhova E."/>
            <person name="Bogdanov V."/>
            <person name="Penin A."/>
            <person name="Logacheva M."/>
        </authorList>
    </citation>
    <scope>NUCLEOTIDE SEQUENCE</scope>
    <source>
        <strain evidence="2">Hsosn_3</strain>
        <tissue evidence="2">Leaf</tissue>
    </source>
</reference>
<dbReference type="EMBL" id="JAUIZM010000003">
    <property type="protein sequence ID" value="KAK1394188.1"/>
    <property type="molecule type" value="Genomic_DNA"/>
</dbReference>
<dbReference type="AlphaFoldDB" id="A0AAD8N452"/>
<gene>
    <name evidence="2" type="ORF">POM88_013244</name>
</gene>
<accession>A0AAD8N452</accession>
<evidence type="ECO:0000256" key="1">
    <source>
        <dbReference type="SAM" id="MobiDB-lite"/>
    </source>
</evidence>
<feature type="region of interest" description="Disordered" evidence="1">
    <location>
        <begin position="143"/>
        <end position="186"/>
    </location>
</feature>
<reference evidence="2" key="2">
    <citation type="submission" date="2023-05" db="EMBL/GenBank/DDBJ databases">
        <authorList>
            <person name="Schelkunov M.I."/>
        </authorList>
    </citation>
    <scope>NUCLEOTIDE SEQUENCE</scope>
    <source>
        <strain evidence="2">Hsosn_3</strain>
        <tissue evidence="2">Leaf</tissue>
    </source>
</reference>
<organism evidence="2 3">
    <name type="scientific">Heracleum sosnowskyi</name>
    <dbReference type="NCBI Taxonomy" id="360622"/>
    <lineage>
        <taxon>Eukaryota</taxon>
        <taxon>Viridiplantae</taxon>
        <taxon>Streptophyta</taxon>
        <taxon>Embryophyta</taxon>
        <taxon>Tracheophyta</taxon>
        <taxon>Spermatophyta</taxon>
        <taxon>Magnoliopsida</taxon>
        <taxon>eudicotyledons</taxon>
        <taxon>Gunneridae</taxon>
        <taxon>Pentapetalae</taxon>
        <taxon>asterids</taxon>
        <taxon>campanulids</taxon>
        <taxon>Apiales</taxon>
        <taxon>Apiaceae</taxon>
        <taxon>Apioideae</taxon>
        <taxon>apioid superclade</taxon>
        <taxon>Tordylieae</taxon>
        <taxon>Tordyliinae</taxon>
        <taxon>Heracleum</taxon>
    </lineage>
</organism>
<evidence type="ECO:0000313" key="3">
    <source>
        <dbReference type="Proteomes" id="UP001237642"/>
    </source>
</evidence>
<dbReference type="Pfam" id="PF14009">
    <property type="entry name" value="PADRE"/>
    <property type="match status" value="1"/>
</dbReference>
<feature type="compositionally biased region" description="Basic and acidic residues" evidence="1">
    <location>
        <begin position="174"/>
        <end position="186"/>
    </location>
</feature>
<sequence length="186" mass="20980">MGNCLALHKNLVQVIKTDGKILEYNAPLKVHQVLSKYSGHAISRTLQVTKHLRPDAELRAGQLYYLLPVPISSMELDKEYSNTKEVAGEENRGVVRIKLVIRKQDLEEMLRERGTIEDVIVQLQNNQLTSRSVQLESLCDFSEAEQPHKVPDPIEPTPSAGSETVAVPTLNKEQTMEENQRLKKGK</sequence>
<dbReference type="PANTHER" id="PTHR33148:SF46">
    <property type="entry name" value="EMB|CAB85509.1"/>
    <property type="match status" value="1"/>
</dbReference>